<dbReference type="PANTHER" id="PTHR48080:SF2">
    <property type="entry name" value="D-GALACTONATE DEHYDRATASE"/>
    <property type="match status" value="1"/>
</dbReference>
<dbReference type="SMART" id="SM00922">
    <property type="entry name" value="MR_MLE"/>
    <property type="match status" value="1"/>
</dbReference>
<dbReference type="GO" id="GO:0016829">
    <property type="term" value="F:lyase activity"/>
    <property type="evidence" value="ECO:0007669"/>
    <property type="project" value="UniProtKB-KW"/>
</dbReference>
<dbReference type="InterPro" id="IPR013342">
    <property type="entry name" value="Mandelate_racemase_C"/>
</dbReference>
<dbReference type="CDD" id="cd03316">
    <property type="entry name" value="MR_like"/>
    <property type="match status" value="1"/>
</dbReference>
<dbReference type="EMBL" id="CP046147">
    <property type="protein sequence ID" value="WFG38288.1"/>
    <property type="molecule type" value="Genomic_DNA"/>
</dbReference>
<keyword evidence="5" id="KW-1185">Reference proteome</keyword>
<evidence type="ECO:0000313" key="4">
    <source>
        <dbReference type="EMBL" id="WFG38288.1"/>
    </source>
</evidence>
<evidence type="ECO:0000256" key="1">
    <source>
        <dbReference type="ARBA" id="ARBA00023239"/>
    </source>
</evidence>
<dbReference type="InterPro" id="IPR029065">
    <property type="entry name" value="Enolase_C-like"/>
</dbReference>
<name>A0AAJ6CRC7_9CHLR</name>
<accession>A0AAJ6CRC7</accession>
<evidence type="ECO:0000313" key="3">
    <source>
        <dbReference type="EMBL" id="MDG0866868.1"/>
    </source>
</evidence>
<protein>
    <recommendedName>
        <fullName evidence="2">Mandelate racemase/muconate lactonizing enzyme C-terminal domain-containing protein</fullName>
    </recommendedName>
</protein>
<dbReference type="SUPFAM" id="SSF51604">
    <property type="entry name" value="Enolase C-terminal domain-like"/>
    <property type="match status" value="1"/>
</dbReference>
<gene>
    <name evidence="3" type="ORF">GKO46_07240</name>
    <name evidence="4" type="ORF">GKO48_01245</name>
</gene>
<dbReference type="SUPFAM" id="SSF54826">
    <property type="entry name" value="Enolase N-terminal domain-like"/>
    <property type="match status" value="1"/>
</dbReference>
<dbReference type="EMBL" id="WMBE01000002">
    <property type="protein sequence ID" value="MDG0866868.1"/>
    <property type="molecule type" value="Genomic_DNA"/>
</dbReference>
<dbReference type="RefSeq" id="WP_342824671.1">
    <property type="nucleotide sequence ID" value="NZ_CP046146.1"/>
</dbReference>
<dbReference type="PANTHER" id="PTHR48080">
    <property type="entry name" value="D-GALACTONATE DEHYDRATASE-RELATED"/>
    <property type="match status" value="1"/>
</dbReference>
<reference evidence="4" key="2">
    <citation type="journal article" date="2023" name="Nat. Commun.">
        <title>Cultivation of marine bacteria of the SAR202 clade.</title>
        <authorList>
            <person name="Lim Y."/>
            <person name="Seo J.H."/>
            <person name="Giovannoni S.J."/>
            <person name="Kang I."/>
            <person name="Cho J.C."/>
        </authorList>
    </citation>
    <scope>NUCLEOTIDE SEQUENCE</scope>
    <source>
        <strain evidence="4">JH1073</strain>
    </source>
</reference>
<feature type="domain" description="Mandelate racemase/muconate lactonizing enzyme C-terminal" evidence="2">
    <location>
        <begin position="147"/>
        <end position="255"/>
    </location>
</feature>
<evidence type="ECO:0000259" key="2">
    <source>
        <dbReference type="SMART" id="SM00922"/>
    </source>
</evidence>
<dbReference type="InterPro" id="IPR036849">
    <property type="entry name" value="Enolase-like_C_sf"/>
</dbReference>
<organism evidence="4 5">
    <name type="scientific">Candidatus Lucifugimonas marina</name>
    <dbReference type="NCBI Taxonomy" id="3038979"/>
    <lineage>
        <taxon>Bacteria</taxon>
        <taxon>Bacillati</taxon>
        <taxon>Chloroflexota</taxon>
        <taxon>Dehalococcoidia</taxon>
        <taxon>SAR202 cluster</taxon>
        <taxon>Candidatus Lucifugimonadales</taxon>
        <taxon>Candidatus Lucifugimonadaceae</taxon>
        <taxon>Candidatus Lucifugimonas</taxon>
    </lineage>
</organism>
<reference evidence="5 6" key="1">
    <citation type="submission" date="2019-11" db="EMBL/GenBank/DDBJ databases">
        <authorList>
            <person name="Cho J.-C."/>
        </authorList>
    </citation>
    <scope>NUCLEOTIDE SEQUENCE [LARGE SCALE GENOMIC DNA]</scope>
    <source>
        <strain evidence="4 5">JH1073</strain>
        <strain evidence="3 6">JH702</strain>
    </source>
</reference>
<dbReference type="InterPro" id="IPR013341">
    <property type="entry name" value="Mandelate_racemase_N_dom"/>
</dbReference>
<dbReference type="Gene3D" id="3.20.20.120">
    <property type="entry name" value="Enolase-like C-terminal domain"/>
    <property type="match status" value="1"/>
</dbReference>
<dbReference type="InterPro" id="IPR034593">
    <property type="entry name" value="DgoD-like"/>
</dbReference>
<dbReference type="InterPro" id="IPR029017">
    <property type="entry name" value="Enolase-like_N"/>
</dbReference>
<dbReference type="AlphaFoldDB" id="A0AAJ6CRC7"/>
<dbReference type="Pfam" id="PF02746">
    <property type="entry name" value="MR_MLE_N"/>
    <property type="match status" value="1"/>
</dbReference>
<keyword evidence="1" id="KW-0456">Lyase</keyword>
<dbReference type="Gene3D" id="3.30.390.10">
    <property type="entry name" value="Enolase-like, N-terminal domain"/>
    <property type="match status" value="1"/>
</dbReference>
<reference evidence="5" key="3">
    <citation type="submission" date="2023-06" db="EMBL/GenBank/DDBJ databases">
        <title>Pangenomics reveal diversification of enzyme families and niche specialization in globally abundant SAR202 bacteria.</title>
        <authorList>
            <person name="Saw J.H.W."/>
        </authorList>
    </citation>
    <scope>NUCLEOTIDE SEQUENCE [LARGE SCALE GENOMIC DNA]</scope>
    <source>
        <strain evidence="5">JH1073</strain>
    </source>
</reference>
<dbReference type="Pfam" id="PF13378">
    <property type="entry name" value="MR_MLE_C"/>
    <property type="match status" value="1"/>
</dbReference>
<evidence type="ECO:0000313" key="6">
    <source>
        <dbReference type="Proteomes" id="UP001321249"/>
    </source>
</evidence>
<dbReference type="Proteomes" id="UP001321249">
    <property type="component" value="Unassembled WGS sequence"/>
</dbReference>
<dbReference type="Proteomes" id="UP001219901">
    <property type="component" value="Chromosome"/>
</dbReference>
<proteinExistence type="predicted"/>
<sequence>MKVTGVKTTVVENEDPYIGGKYFLFLEVETDEGITGLGEKVTGSSFNNSGWKEFTSQIQLIHETCEAFLIGQDPFNIEKIWSDAYGSRHDYRHPSLHYTSVLAAIDMACWDIMGKATNQPAYNLLGGKFHEKLRAYAYMPSGWQDSPEKAGEIARQLLEEGNSACKLDPFTPLHPGPRDVGLPEIRKAANIFEAIRKEVGDDLEVGIGTHGQLTTYSAIRVANILEEYNPFWFEEPVPPENYDEMARVAAHTSIPIASGERLVTKYEFSQLIEKGAASIIQIDVGQAGGILEAKKVAAIAEAHYAMIAPHMYCGPIAAAAAIQVDTCSPNFVIQEANQGPLHKTIFKEPLAFENGFITPPTGPGLGVELDMDVMKSRIVS</sequence>
<evidence type="ECO:0000313" key="5">
    <source>
        <dbReference type="Proteomes" id="UP001219901"/>
    </source>
</evidence>